<comment type="similarity">
    <text evidence="1">Belongs to the carbon-nitrogen hydrolase superfamily. NIT1/NIT2 family.</text>
</comment>
<dbReference type="RefSeq" id="WP_061254229.1">
    <property type="nucleotide sequence ID" value="NZ_JBFALK010000037.1"/>
</dbReference>
<dbReference type="InterPro" id="IPR003010">
    <property type="entry name" value="C-N_Hydrolase"/>
</dbReference>
<dbReference type="Gene3D" id="3.60.110.10">
    <property type="entry name" value="Carbon-nitrogen hydrolase"/>
    <property type="match status" value="1"/>
</dbReference>
<gene>
    <name evidence="3" type="ORF">AB0I59_40535</name>
</gene>
<evidence type="ECO:0000259" key="2">
    <source>
        <dbReference type="PROSITE" id="PS50263"/>
    </source>
</evidence>
<dbReference type="GO" id="GO:0016787">
    <property type="term" value="F:hydrolase activity"/>
    <property type="evidence" value="ECO:0007669"/>
    <property type="project" value="UniProtKB-KW"/>
</dbReference>
<feature type="domain" description="CN hydrolase" evidence="2">
    <location>
        <begin position="4"/>
        <end position="248"/>
    </location>
</feature>
<dbReference type="EMBL" id="JBFALK010000037">
    <property type="protein sequence ID" value="MEV0974915.1"/>
    <property type="molecule type" value="Genomic_DNA"/>
</dbReference>
<dbReference type="PROSITE" id="PS50263">
    <property type="entry name" value="CN_HYDROLASE"/>
    <property type="match status" value="1"/>
</dbReference>
<evidence type="ECO:0000313" key="4">
    <source>
        <dbReference type="Proteomes" id="UP001551675"/>
    </source>
</evidence>
<proteinExistence type="inferred from homology"/>
<sequence>MRDINVALIQMATSLDVDANIGVALSRLDGLVASGARPDLVCLPEMFTFRALGSRRISEVGVHAGIGLVAELAARARRLGSYLVGTWIVDEGGGVYTNRCHVFSRGGDLVGGHRKTHLFDAPGHAESAYVTAGDRLSVVEADFGTFGIVVCYELRFPEVARTLALAGAECLVVPNSWPRDGAGRGREELGVLLAAAAVQNQAYVVHANQTGVVADLELVGGSCVIDPSGRLVASAGERDRDLLARLDGTLVDEVRARRLVFAHRRPELYEPASVVRLKG</sequence>
<dbReference type="Pfam" id="PF00795">
    <property type="entry name" value="CN_hydrolase"/>
    <property type="match status" value="1"/>
</dbReference>
<dbReference type="PANTHER" id="PTHR23088:SF27">
    <property type="entry name" value="DEAMINATED GLUTATHIONE AMIDASE"/>
    <property type="match status" value="1"/>
</dbReference>
<name>A0ABV3GTF7_MICGL</name>
<reference evidence="3 4" key="1">
    <citation type="submission" date="2024-06" db="EMBL/GenBank/DDBJ databases">
        <title>The Natural Products Discovery Center: Release of the First 8490 Sequenced Strains for Exploring Actinobacteria Biosynthetic Diversity.</title>
        <authorList>
            <person name="Kalkreuter E."/>
            <person name="Kautsar S.A."/>
            <person name="Yang D."/>
            <person name="Bader C.D."/>
            <person name="Teijaro C.N."/>
            <person name="Fluegel L."/>
            <person name="Davis C.M."/>
            <person name="Simpson J.R."/>
            <person name="Lauterbach L."/>
            <person name="Steele A.D."/>
            <person name="Gui C."/>
            <person name="Meng S."/>
            <person name="Li G."/>
            <person name="Viehrig K."/>
            <person name="Ye F."/>
            <person name="Su P."/>
            <person name="Kiefer A.F."/>
            <person name="Nichols A."/>
            <person name="Cepeda A.J."/>
            <person name="Yan W."/>
            <person name="Fan B."/>
            <person name="Jiang Y."/>
            <person name="Adhikari A."/>
            <person name="Zheng C.-J."/>
            <person name="Schuster L."/>
            <person name="Cowan T.M."/>
            <person name="Smanski M.J."/>
            <person name="Chevrette M.G."/>
            <person name="De Carvalho L.P.S."/>
            <person name="Shen B."/>
        </authorList>
    </citation>
    <scope>NUCLEOTIDE SEQUENCE [LARGE SCALE GENOMIC DNA]</scope>
    <source>
        <strain evidence="3 4">NPDC050100</strain>
    </source>
</reference>
<dbReference type="SUPFAM" id="SSF56317">
    <property type="entry name" value="Carbon-nitrogen hydrolase"/>
    <property type="match status" value="1"/>
</dbReference>
<dbReference type="Proteomes" id="UP001551675">
    <property type="component" value="Unassembled WGS sequence"/>
</dbReference>
<evidence type="ECO:0000256" key="1">
    <source>
        <dbReference type="ARBA" id="ARBA00010613"/>
    </source>
</evidence>
<comment type="caution">
    <text evidence="3">The sequence shown here is derived from an EMBL/GenBank/DDBJ whole genome shotgun (WGS) entry which is preliminary data.</text>
</comment>
<protein>
    <submittedName>
        <fullName evidence="3">Nitrilase-related carbon-nitrogen hydrolase</fullName>
    </submittedName>
</protein>
<accession>A0ABV3GTF7</accession>
<organism evidence="3 4">
    <name type="scientific">Microtetraspora glauca</name>
    <dbReference type="NCBI Taxonomy" id="1996"/>
    <lineage>
        <taxon>Bacteria</taxon>
        <taxon>Bacillati</taxon>
        <taxon>Actinomycetota</taxon>
        <taxon>Actinomycetes</taxon>
        <taxon>Streptosporangiales</taxon>
        <taxon>Streptosporangiaceae</taxon>
        <taxon>Microtetraspora</taxon>
    </lineage>
</organism>
<evidence type="ECO:0000313" key="3">
    <source>
        <dbReference type="EMBL" id="MEV0974915.1"/>
    </source>
</evidence>
<keyword evidence="3" id="KW-0378">Hydrolase</keyword>
<keyword evidence="4" id="KW-1185">Reference proteome</keyword>
<dbReference type="InterPro" id="IPR036526">
    <property type="entry name" value="C-N_Hydrolase_sf"/>
</dbReference>
<dbReference type="PANTHER" id="PTHR23088">
    <property type="entry name" value="NITRILASE-RELATED"/>
    <property type="match status" value="1"/>
</dbReference>